<dbReference type="EMBL" id="VFRP01000034">
    <property type="protein sequence ID" value="TPE47162.1"/>
    <property type="molecule type" value="Genomic_DNA"/>
</dbReference>
<gene>
    <name evidence="2" type="ORF">FJM51_20565</name>
</gene>
<evidence type="ECO:0000313" key="2">
    <source>
        <dbReference type="EMBL" id="TPE47162.1"/>
    </source>
</evidence>
<dbReference type="RefSeq" id="WP_140456006.1">
    <property type="nucleotide sequence ID" value="NZ_VFRP01000034.1"/>
</dbReference>
<dbReference type="OrthoDB" id="3035290at2"/>
<dbReference type="Pfam" id="PF15611">
    <property type="entry name" value="EH_Signature"/>
    <property type="match status" value="1"/>
</dbReference>
<reference evidence="2 3" key="1">
    <citation type="submission" date="2019-06" db="EMBL/GenBank/DDBJ databases">
        <title>A novel bacterium of genus Amaricoccus, isolated from marine sediment.</title>
        <authorList>
            <person name="Huang H."/>
            <person name="Mo K."/>
            <person name="Hu Y."/>
        </authorList>
    </citation>
    <scope>NUCLEOTIDE SEQUENCE [LARGE SCALE GENOMIC DNA]</scope>
    <source>
        <strain evidence="2 3">HB172011</strain>
    </source>
</reference>
<proteinExistence type="predicted"/>
<dbReference type="InterPro" id="IPR028943">
    <property type="entry name" value="ZorC_EH_Signature_dom"/>
</dbReference>
<protein>
    <recommendedName>
        <fullName evidence="1">Zorya protein ZorC EH domain-containing protein</fullName>
    </recommendedName>
</protein>
<feature type="domain" description="Zorya protein ZorC EH" evidence="1">
    <location>
        <begin position="98"/>
        <end position="416"/>
    </location>
</feature>
<dbReference type="Proteomes" id="UP000319255">
    <property type="component" value="Unassembled WGS sequence"/>
</dbReference>
<dbReference type="AlphaFoldDB" id="A0A501WE99"/>
<accession>A0A501WE99</accession>
<sequence length="441" mass="49941">MISLNNVIGRSPAIHHPALPDLGRLRSSVNRVLARWAGVKLPSEQDREACVVELRDREAAGRWEGFSVSDLTTAARALYTPDLRDRPDFARLRKFFPAEIRASTRSSLLNGMASVYVDTYARGASHSRELGEALAEAQARLGDRWRRVLPWIPTLFDASRAHQDIAALMINMSDPWSELKRIGLQPLGTGLMDAAHLSFVAAIAPQLHERPQVERLFRWLKPDGQASARTAGAGAAIDALLRPWSDRMPDEDLRAYLMHTIRDFYGHPRLGPQAVWGEVGEPARSVMLRWLTGVSIRAFLDVVSESEPSHMWEPRRRFWLELYERKWIKDAWAAFCPAGELVARRRAVREAVPSGQWFGSQVAGGSRSDTSLLILELDRCVIVEGSHSYKVHVFKKDNPKTPRLHQSRYDCEAIRYLPHVEAISHHSGWEYRVREAIRNCA</sequence>
<comment type="caution">
    <text evidence="2">The sequence shown here is derived from an EMBL/GenBank/DDBJ whole genome shotgun (WGS) entry which is preliminary data.</text>
</comment>
<evidence type="ECO:0000259" key="1">
    <source>
        <dbReference type="Pfam" id="PF15611"/>
    </source>
</evidence>
<name>A0A501WE99_9RHOB</name>
<organism evidence="2 3">
    <name type="scientific">Amaricoccus solimangrovi</name>
    <dbReference type="NCBI Taxonomy" id="2589815"/>
    <lineage>
        <taxon>Bacteria</taxon>
        <taxon>Pseudomonadati</taxon>
        <taxon>Pseudomonadota</taxon>
        <taxon>Alphaproteobacteria</taxon>
        <taxon>Rhodobacterales</taxon>
        <taxon>Paracoccaceae</taxon>
        <taxon>Amaricoccus</taxon>
    </lineage>
</organism>
<evidence type="ECO:0000313" key="3">
    <source>
        <dbReference type="Proteomes" id="UP000319255"/>
    </source>
</evidence>
<keyword evidence="3" id="KW-1185">Reference proteome</keyword>